<keyword evidence="3" id="KW-0732">Signal</keyword>
<dbReference type="InterPro" id="IPR042185">
    <property type="entry name" value="Serpin_sf_2"/>
</dbReference>
<dbReference type="AlphaFoldDB" id="A0A6G7H959"/>
<evidence type="ECO:0000256" key="1">
    <source>
        <dbReference type="ARBA" id="ARBA00009500"/>
    </source>
</evidence>
<dbReference type="Gene3D" id="3.30.497.10">
    <property type="entry name" value="Antithrombin, subunit I, domain 2"/>
    <property type="match status" value="1"/>
</dbReference>
<dbReference type="EMBL" id="MK128415">
    <property type="protein sequence ID" value="QII22552.1"/>
    <property type="molecule type" value="mRNA"/>
</dbReference>
<feature type="chain" id="PRO_5026124620" evidence="3">
    <location>
        <begin position="20"/>
        <end position="380"/>
    </location>
</feature>
<organism evidence="5">
    <name type="scientific">Gnathostoma spinigerum</name>
    <dbReference type="NCBI Taxonomy" id="75299"/>
    <lineage>
        <taxon>Eukaryota</taxon>
        <taxon>Metazoa</taxon>
        <taxon>Ecdysozoa</taxon>
        <taxon>Nematoda</taxon>
        <taxon>Chromadorea</taxon>
        <taxon>Rhabditida</taxon>
        <taxon>Spirurina</taxon>
        <taxon>Gnathostomatomorpha</taxon>
        <taxon>Gnathostomatoidea</taxon>
        <taxon>Gnathostomatidae</taxon>
        <taxon>Gnathostoma</taxon>
    </lineage>
</organism>
<dbReference type="PROSITE" id="PS00284">
    <property type="entry name" value="SERPIN"/>
    <property type="match status" value="1"/>
</dbReference>
<dbReference type="Pfam" id="PF00079">
    <property type="entry name" value="Serpin"/>
    <property type="match status" value="1"/>
</dbReference>
<dbReference type="GO" id="GO:0004867">
    <property type="term" value="F:serine-type endopeptidase inhibitor activity"/>
    <property type="evidence" value="ECO:0007669"/>
    <property type="project" value="InterPro"/>
</dbReference>
<dbReference type="PANTHER" id="PTHR11461:SF211">
    <property type="entry name" value="GH10112P-RELATED"/>
    <property type="match status" value="1"/>
</dbReference>
<evidence type="ECO:0000256" key="3">
    <source>
        <dbReference type="SAM" id="SignalP"/>
    </source>
</evidence>
<evidence type="ECO:0000256" key="2">
    <source>
        <dbReference type="RuleBase" id="RU000411"/>
    </source>
</evidence>
<dbReference type="InterPro" id="IPR000215">
    <property type="entry name" value="Serpin_fam"/>
</dbReference>
<reference evidence="5" key="1">
    <citation type="journal article" date="2019" name="Parasite">
        <title>Transcriptome and excretory-secretory proteome of infective-stage larvae of the nematode Gnathostoma spinigerum reveal potential immunodiagnostic targets for development.</title>
        <authorList>
            <person name="Nuamtanong S."/>
            <person name="Reamtong O."/>
            <person name="Phuphisut O."/>
            <person name="Chotsiri P."/>
            <person name="Malaithong P."/>
            <person name="Dekumyoy P."/>
            <person name="Adisakwattana P."/>
        </authorList>
    </citation>
    <scope>NUCLEOTIDE SEQUENCE</scope>
    <source>
        <strain evidence="5">Comp3409seq1</strain>
    </source>
</reference>
<dbReference type="SUPFAM" id="SSF56574">
    <property type="entry name" value="Serpins"/>
    <property type="match status" value="1"/>
</dbReference>
<dbReference type="PANTHER" id="PTHR11461">
    <property type="entry name" value="SERINE PROTEASE INHIBITOR, SERPIN"/>
    <property type="match status" value="1"/>
</dbReference>
<comment type="similarity">
    <text evidence="1 2">Belongs to the serpin family.</text>
</comment>
<sequence length="380" mass="43444">MLVKVLITIAFLLLECTNCQRPLTLCDILKMPKDHAELAAQLFKDVAKGQKGSVVVSPVSFAGAQMFLQSLDAKNANYSHDDETYNQMSRILHNCAGGGDIEWSQRFYARRGLERYMHQSPFQEWMKEKQLFDTIFQISPGIPLYFTHDKSFSAFGLFGPTQRELAYYANVLGFQGVWTVPIPRNSAKWGQFNREDGTTKNMNFLEFSYPVMYGETDSSKILALEFKLIEDAKMFFILPKDKSKFAEVESALDGTSLFELNEAVKHEDVHVKIPLFEIETPYSFDANIEAELLKHQRTLGENHITQRIRGAEEKFFRGRTFFQVAEWGAFSTGFTPVGPHFRPRKSPDALETTTEFIADRPFLFAVVLRNTVLFLGRYVG</sequence>
<dbReference type="InterPro" id="IPR036186">
    <property type="entry name" value="Serpin_sf"/>
</dbReference>
<dbReference type="InterPro" id="IPR023795">
    <property type="entry name" value="Serpin_CS"/>
</dbReference>
<feature type="signal peptide" evidence="3">
    <location>
        <begin position="1"/>
        <end position="19"/>
    </location>
</feature>
<name>A0A6G7H959_9BILA</name>
<evidence type="ECO:0000259" key="4">
    <source>
        <dbReference type="SMART" id="SM00093"/>
    </source>
</evidence>
<dbReference type="Gene3D" id="2.30.39.10">
    <property type="entry name" value="Alpha-1-antitrypsin, domain 1"/>
    <property type="match status" value="1"/>
</dbReference>
<proteinExistence type="evidence at transcript level"/>
<dbReference type="SMART" id="SM00093">
    <property type="entry name" value="SERPIN"/>
    <property type="match status" value="1"/>
</dbReference>
<dbReference type="InterPro" id="IPR042178">
    <property type="entry name" value="Serpin_sf_1"/>
</dbReference>
<accession>A0A6G7H959</accession>
<protein>
    <submittedName>
        <fullName evidence="5">Putative serpin</fullName>
    </submittedName>
</protein>
<dbReference type="InterPro" id="IPR023796">
    <property type="entry name" value="Serpin_dom"/>
</dbReference>
<dbReference type="GO" id="GO:0005615">
    <property type="term" value="C:extracellular space"/>
    <property type="evidence" value="ECO:0007669"/>
    <property type="project" value="InterPro"/>
</dbReference>
<feature type="domain" description="Serpin" evidence="4">
    <location>
        <begin position="40"/>
        <end position="379"/>
    </location>
</feature>
<evidence type="ECO:0000313" key="5">
    <source>
        <dbReference type="EMBL" id="QII22552.1"/>
    </source>
</evidence>